<proteinExistence type="predicted"/>
<dbReference type="Pfam" id="PF08478">
    <property type="entry name" value="POTRA_1"/>
    <property type="match status" value="1"/>
</dbReference>
<dbReference type="Proteomes" id="UP001500839">
    <property type="component" value="Unassembled WGS sequence"/>
</dbReference>
<evidence type="ECO:0000256" key="5">
    <source>
        <dbReference type="ARBA" id="ARBA00022989"/>
    </source>
</evidence>
<dbReference type="InterPro" id="IPR034746">
    <property type="entry name" value="POTRA"/>
</dbReference>
<evidence type="ECO:0000256" key="1">
    <source>
        <dbReference type="ARBA" id="ARBA00004370"/>
    </source>
</evidence>
<evidence type="ECO:0000313" key="10">
    <source>
        <dbReference type="Proteomes" id="UP001500839"/>
    </source>
</evidence>
<keyword evidence="2" id="KW-1003">Cell membrane</keyword>
<sequence length="231" mass="24307">MRRLLRRPVLPQRRRNRVLLAAAAAVVAALAAVGVLWFTPAMSVRTVEVTGLDRLTEPEVVSALAVPAGTPLMQVDTSAAAHRVAGIARVAQVSVHREFPSTIRVDVTERVPVAFRDTGDGPHLLDRLGVDFAAEPPPPGLPQITMADPGDAELLRSVLQTVGGLPPELRGQITSIDVGSPSDIAFGLADGRTLVWGSVERSGLKAPVALAVLQQPGQTVDVSSPNLPTTK</sequence>
<dbReference type="RefSeq" id="WP_307811010.1">
    <property type="nucleotide sequence ID" value="NZ_BAABKQ010000001.1"/>
</dbReference>
<comment type="caution">
    <text evidence="9">The sequence shown here is derived from an EMBL/GenBank/DDBJ whole genome shotgun (WGS) entry which is preliminary data.</text>
</comment>
<dbReference type="PANTHER" id="PTHR37820">
    <property type="entry name" value="CELL DIVISION PROTEIN DIVIB"/>
    <property type="match status" value="1"/>
</dbReference>
<dbReference type="Gene3D" id="3.10.20.310">
    <property type="entry name" value="membrane protein fhac"/>
    <property type="match status" value="1"/>
</dbReference>
<feature type="domain" description="POTRA" evidence="8">
    <location>
        <begin position="42"/>
        <end position="110"/>
    </location>
</feature>
<keyword evidence="7" id="KW-0131">Cell cycle</keyword>
<evidence type="ECO:0000313" key="9">
    <source>
        <dbReference type="EMBL" id="GAA4817765.1"/>
    </source>
</evidence>
<comment type="subcellular location">
    <subcellularLocation>
        <location evidence="1">Membrane</location>
    </subcellularLocation>
</comment>
<evidence type="ECO:0000256" key="4">
    <source>
        <dbReference type="ARBA" id="ARBA00022692"/>
    </source>
</evidence>
<evidence type="ECO:0000256" key="2">
    <source>
        <dbReference type="ARBA" id="ARBA00022475"/>
    </source>
</evidence>
<evidence type="ECO:0000259" key="8">
    <source>
        <dbReference type="PROSITE" id="PS51779"/>
    </source>
</evidence>
<evidence type="ECO:0000256" key="3">
    <source>
        <dbReference type="ARBA" id="ARBA00022618"/>
    </source>
</evidence>
<keyword evidence="5" id="KW-1133">Transmembrane helix</keyword>
<gene>
    <name evidence="9" type="ORF">GCM10023353_25730</name>
</gene>
<keyword evidence="4" id="KW-0812">Transmembrane</keyword>
<dbReference type="PANTHER" id="PTHR37820:SF1">
    <property type="entry name" value="CELL DIVISION PROTEIN FTSQ"/>
    <property type="match status" value="1"/>
</dbReference>
<name>A0ABP9CSN5_9ACTN</name>
<keyword evidence="6" id="KW-0472">Membrane</keyword>
<evidence type="ECO:0000256" key="7">
    <source>
        <dbReference type="ARBA" id="ARBA00023306"/>
    </source>
</evidence>
<dbReference type="InterPro" id="IPR013685">
    <property type="entry name" value="POTRA_FtsQ_type"/>
</dbReference>
<reference evidence="10" key="1">
    <citation type="journal article" date="2019" name="Int. J. Syst. Evol. Microbiol.">
        <title>The Global Catalogue of Microorganisms (GCM) 10K type strain sequencing project: providing services to taxonomists for standard genome sequencing and annotation.</title>
        <authorList>
            <consortium name="The Broad Institute Genomics Platform"/>
            <consortium name="The Broad Institute Genome Sequencing Center for Infectious Disease"/>
            <person name="Wu L."/>
            <person name="Ma J."/>
        </authorList>
    </citation>
    <scope>NUCLEOTIDE SEQUENCE [LARGE SCALE GENOMIC DNA]</scope>
    <source>
        <strain evidence="10">JCM 18542</strain>
    </source>
</reference>
<keyword evidence="3" id="KW-0132">Cell division</keyword>
<evidence type="ECO:0000256" key="6">
    <source>
        <dbReference type="ARBA" id="ARBA00023136"/>
    </source>
</evidence>
<accession>A0ABP9CSN5</accession>
<dbReference type="InterPro" id="IPR050487">
    <property type="entry name" value="FtsQ_DivIB"/>
</dbReference>
<protein>
    <recommendedName>
        <fullName evidence="8">POTRA domain-containing protein</fullName>
    </recommendedName>
</protein>
<keyword evidence="10" id="KW-1185">Reference proteome</keyword>
<organism evidence="9 10">
    <name type="scientific">Tomitella cavernea</name>
    <dbReference type="NCBI Taxonomy" id="1387982"/>
    <lineage>
        <taxon>Bacteria</taxon>
        <taxon>Bacillati</taxon>
        <taxon>Actinomycetota</taxon>
        <taxon>Actinomycetes</taxon>
        <taxon>Mycobacteriales</taxon>
        <taxon>Tomitella</taxon>
    </lineage>
</organism>
<dbReference type="PROSITE" id="PS51779">
    <property type="entry name" value="POTRA"/>
    <property type="match status" value="1"/>
</dbReference>
<dbReference type="EMBL" id="BAABKQ010000001">
    <property type="protein sequence ID" value="GAA4817765.1"/>
    <property type="molecule type" value="Genomic_DNA"/>
</dbReference>